<dbReference type="InterPro" id="IPR001547">
    <property type="entry name" value="Glyco_hydro_5"/>
</dbReference>
<evidence type="ECO:0000256" key="8">
    <source>
        <dbReference type="ARBA" id="ARBA00023295"/>
    </source>
</evidence>
<dbReference type="SUPFAM" id="SSF51445">
    <property type="entry name" value="(Trans)glycosidases"/>
    <property type="match status" value="1"/>
</dbReference>
<dbReference type="EC" id="3.2.1.78" evidence="4"/>
<dbReference type="InterPro" id="IPR017853">
    <property type="entry name" value="GH"/>
</dbReference>
<dbReference type="OrthoDB" id="406631at2759"/>
<protein>
    <recommendedName>
        <fullName evidence="4">mannan endo-1,4-beta-mannosidase</fullName>
        <ecNumber evidence="4">3.2.1.78</ecNumber>
    </recommendedName>
</protein>
<keyword evidence="7 9" id="KW-0378">Hydrolase</keyword>
<dbReference type="InParanoid" id="A0A409XD10"/>
<comment type="subcellular location">
    <subcellularLocation>
        <location evidence="2">Secreted</location>
    </subcellularLocation>
</comment>
<dbReference type="EMBL" id="NHYD01002055">
    <property type="protein sequence ID" value="PPQ88636.1"/>
    <property type="molecule type" value="Genomic_DNA"/>
</dbReference>
<dbReference type="GO" id="GO:0005576">
    <property type="term" value="C:extracellular region"/>
    <property type="evidence" value="ECO:0007669"/>
    <property type="project" value="UniProtKB-SubCell"/>
</dbReference>
<evidence type="ECO:0000256" key="5">
    <source>
        <dbReference type="ARBA" id="ARBA00022525"/>
    </source>
</evidence>
<comment type="similarity">
    <text evidence="3 9">Belongs to the glycosyl hydrolase 5 (cellulase A) family.</text>
</comment>
<dbReference type="STRING" id="93625.A0A409XD10"/>
<dbReference type="AlphaFoldDB" id="A0A409XD10"/>
<evidence type="ECO:0000313" key="12">
    <source>
        <dbReference type="Proteomes" id="UP000283269"/>
    </source>
</evidence>
<gene>
    <name evidence="11" type="ORF">CVT25_010212</name>
</gene>
<evidence type="ECO:0000256" key="9">
    <source>
        <dbReference type="RuleBase" id="RU361153"/>
    </source>
</evidence>
<comment type="caution">
    <text evidence="11">The sequence shown here is derived from an EMBL/GenBank/DDBJ whole genome shotgun (WGS) entry which is preliminary data.</text>
</comment>
<keyword evidence="8 9" id="KW-0326">Glycosidase</keyword>
<reference evidence="11 12" key="1">
    <citation type="journal article" date="2018" name="Evol. Lett.">
        <title>Horizontal gene cluster transfer increased hallucinogenic mushroom diversity.</title>
        <authorList>
            <person name="Reynolds H.T."/>
            <person name="Vijayakumar V."/>
            <person name="Gluck-Thaler E."/>
            <person name="Korotkin H.B."/>
            <person name="Matheny P.B."/>
            <person name="Slot J.C."/>
        </authorList>
    </citation>
    <scope>NUCLEOTIDE SEQUENCE [LARGE SCALE GENOMIC DNA]</scope>
    <source>
        <strain evidence="11 12">2631</strain>
    </source>
</reference>
<evidence type="ECO:0000256" key="6">
    <source>
        <dbReference type="ARBA" id="ARBA00022729"/>
    </source>
</evidence>
<evidence type="ECO:0000256" key="3">
    <source>
        <dbReference type="ARBA" id="ARBA00005641"/>
    </source>
</evidence>
<dbReference type="PANTHER" id="PTHR31451:SF39">
    <property type="entry name" value="MANNAN ENDO-1,4-BETA-MANNOSIDASE 1"/>
    <property type="match status" value="1"/>
</dbReference>
<evidence type="ECO:0000256" key="1">
    <source>
        <dbReference type="ARBA" id="ARBA00001678"/>
    </source>
</evidence>
<dbReference type="GO" id="GO:0046355">
    <property type="term" value="P:mannan catabolic process"/>
    <property type="evidence" value="ECO:0007669"/>
    <property type="project" value="UniProtKB-ARBA"/>
</dbReference>
<evidence type="ECO:0000259" key="10">
    <source>
        <dbReference type="Pfam" id="PF00150"/>
    </source>
</evidence>
<comment type="catalytic activity">
    <reaction evidence="1">
        <text>Random hydrolysis of (1-&gt;4)-beta-D-mannosidic linkages in mannans, galactomannans and glucomannans.</text>
        <dbReference type="EC" id="3.2.1.78"/>
    </reaction>
</comment>
<accession>A0A409XD10</accession>
<evidence type="ECO:0000256" key="7">
    <source>
        <dbReference type="ARBA" id="ARBA00022801"/>
    </source>
</evidence>
<dbReference type="Pfam" id="PF00150">
    <property type="entry name" value="Cellulase"/>
    <property type="match status" value="1"/>
</dbReference>
<proteinExistence type="inferred from homology"/>
<keyword evidence="6" id="KW-0732">Signal</keyword>
<sequence length="387" mass="43834">MQGFNALNGSEVPGALKSGLTYYQVWNSSDWILNNGPQGLQRLDYIINTAGQYGIKIILAFTNNWVGYGGSELYVNWIAGSGKTHDVFYFDPKIIASYQRYVKTIVNRYKSSPNIFAWELMNEARCLGDLPGGPNCAPGTSLLSHWYKQQSDFVRSLDPFHMITTGGEGHFFSKDKNVGYWFNGTFISDYNFNGQAGEDFDADLQLDNIDFVLISQQHLYPQFWYPQLVINTLSNSSWTSLTCPQQDTPNSNFTIKDWGLLWIQMHADSAKKANKPLILEEFGVSGIRKYIYGQTALLLNFLLLSLENKTEIYPEWVNLALKTQHAILPWQFGTLGLKENGGNRLIKYADEIINGASPNDGFAYYKNQTIVWHIFKNAAKVQASRSK</sequence>
<dbReference type="InterPro" id="IPR045053">
    <property type="entry name" value="MAN-like"/>
</dbReference>
<evidence type="ECO:0000313" key="11">
    <source>
        <dbReference type="EMBL" id="PPQ88636.1"/>
    </source>
</evidence>
<feature type="domain" description="Glycoside hydrolase family 5" evidence="10">
    <location>
        <begin position="33"/>
        <end position="285"/>
    </location>
</feature>
<organism evidence="11 12">
    <name type="scientific">Psilocybe cyanescens</name>
    <dbReference type="NCBI Taxonomy" id="93625"/>
    <lineage>
        <taxon>Eukaryota</taxon>
        <taxon>Fungi</taxon>
        <taxon>Dikarya</taxon>
        <taxon>Basidiomycota</taxon>
        <taxon>Agaricomycotina</taxon>
        <taxon>Agaricomycetes</taxon>
        <taxon>Agaricomycetidae</taxon>
        <taxon>Agaricales</taxon>
        <taxon>Agaricineae</taxon>
        <taxon>Strophariaceae</taxon>
        <taxon>Psilocybe</taxon>
    </lineage>
</organism>
<keyword evidence="12" id="KW-1185">Reference proteome</keyword>
<keyword evidence="5" id="KW-0964">Secreted</keyword>
<name>A0A409XD10_PSICY</name>
<dbReference type="Gene3D" id="3.20.20.80">
    <property type="entry name" value="Glycosidases"/>
    <property type="match status" value="1"/>
</dbReference>
<dbReference type="GO" id="GO:0016985">
    <property type="term" value="F:mannan endo-1,4-beta-mannosidase activity"/>
    <property type="evidence" value="ECO:0007669"/>
    <property type="project" value="UniProtKB-EC"/>
</dbReference>
<dbReference type="PANTHER" id="PTHR31451">
    <property type="match status" value="1"/>
</dbReference>
<evidence type="ECO:0000256" key="4">
    <source>
        <dbReference type="ARBA" id="ARBA00012706"/>
    </source>
</evidence>
<evidence type="ECO:0000256" key="2">
    <source>
        <dbReference type="ARBA" id="ARBA00004613"/>
    </source>
</evidence>
<dbReference type="Proteomes" id="UP000283269">
    <property type="component" value="Unassembled WGS sequence"/>
</dbReference>